<evidence type="ECO:0000256" key="1">
    <source>
        <dbReference type="SAM" id="Phobius"/>
    </source>
</evidence>
<accession>A0A915ENT7</accession>
<evidence type="ECO:0000313" key="2">
    <source>
        <dbReference type="Proteomes" id="UP000887574"/>
    </source>
</evidence>
<evidence type="ECO:0000313" key="3">
    <source>
        <dbReference type="WBParaSite" id="jg7888"/>
    </source>
</evidence>
<name>A0A915ENT7_9BILA</name>
<dbReference type="WBParaSite" id="jg7888">
    <property type="protein sequence ID" value="jg7888"/>
    <property type="gene ID" value="jg7888"/>
</dbReference>
<protein>
    <submittedName>
        <fullName evidence="3">Uncharacterized protein</fullName>
    </submittedName>
</protein>
<dbReference type="Proteomes" id="UP000887574">
    <property type="component" value="Unplaced"/>
</dbReference>
<dbReference type="AlphaFoldDB" id="A0A915ENT7"/>
<feature type="transmembrane region" description="Helical" evidence="1">
    <location>
        <begin position="93"/>
        <end position="112"/>
    </location>
</feature>
<sequence length="156" mass="17942">MMTSTKIVAQVRKLPASALVTKNFSSAVDRASFKMPPETLELMRKLNAASSNGSYDPATGQPTYRQFPSKRKSEAYEVWHVLKPKGYNIFRRTVYYPILWAFFLIGSIAVTIEVGRNTYKYLTPPEKRLKYRYRIPSAFPYLHDVDKPGHGHGERH</sequence>
<reference evidence="3" key="1">
    <citation type="submission" date="2022-11" db="UniProtKB">
        <authorList>
            <consortium name="WormBaseParasite"/>
        </authorList>
    </citation>
    <scope>IDENTIFICATION</scope>
</reference>
<organism evidence="2 3">
    <name type="scientific">Ditylenchus dipsaci</name>
    <dbReference type="NCBI Taxonomy" id="166011"/>
    <lineage>
        <taxon>Eukaryota</taxon>
        <taxon>Metazoa</taxon>
        <taxon>Ecdysozoa</taxon>
        <taxon>Nematoda</taxon>
        <taxon>Chromadorea</taxon>
        <taxon>Rhabditida</taxon>
        <taxon>Tylenchina</taxon>
        <taxon>Tylenchomorpha</taxon>
        <taxon>Sphaerularioidea</taxon>
        <taxon>Anguinidae</taxon>
        <taxon>Anguininae</taxon>
        <taxon>Ditylenchus</taxon>
    </lineage>
</organism>
<keyword evidence="2" id="KW-1185">Reference proteome</keyword>
<keyword evidence="1" id="KW-1133">Transmembrane helix</keyword>
<keyword evidence="1" id="KW-0812">Transmembrane</keyword>
<keyword evidence="1" id="KW-0472">Membrane</keyword>
<proteinExistence type="predicted"/>